<reference evidence="11" key="1">
    <citation type="submission" date="2023-11" db="UniProtKB">
        <authorList>
            <consortium name="WormBaseParasite"/>
        </authorList>
    </citation>
    <scope>IDENTIFICATION</scope>
</reference>
<keyword evidence="6" id="KW-0677">Repeat</keyword>
<protein>
    <submittedName>
        <fullName evidence="11">Uncharacterized protein</fullName>
    </submittedName>
</protein>
<name>A0AA85BB93_9TREM</name>
<dbReference type="Proteomes" id="UP000050791">
    <property type="component" value="Unassembled WGS sequence"/>
</dbReference>
<evidence type="ECO:0000313" key="10">
    <source>
        <dbReference type="Proteomes" id="UP000050791"/>
    </source>
</evidence>
<evidence type="ECO:0000256" key="6">
    <source>
        <dbReference type="ARBA" id="ARBA00022737"/>
    </source>
</evidence>
<dbReference type="InterPro" id="IPR002017">
    <property type="entry name" value="Spectrin_repeat"/>
</dbReference>
<keyword evidence="8" id="KW-0206">Cytoskeleton</keyword>
<dbReference type="FunFam" id="1.20.58.60:FF:000013">
    <property type="entry name" value="Spectrin alpha chain, non-erythrocytic 1"/>
    <property type="match status" value="1"/>
</dbReference>
<evidence type="ECO:0000256" key="5">
    <source>
        <dbReference type="ARBA" id="ARBA00022553"/>
    </source>
</evidence>
<dbReference type="CDD" id="cd00176">
    <property type="entry name" value="SPEC"/>
    <property type="match status" value="4"/>
</dbReference>
<comment type="subcellular location">
    <subcellularLocation>
        <location evidence="1">Cytoplasm</location>
        <location evidence="1">Cytoskeleton</location>
    </subcellularLocation>
</comment>
<evidence type="ECO:0000256" key="7">
    <source>
        <dbReference type="ARBA" id="ARBA00023203"/>
    </source>
</evidence>
<dbReference type="FunFam" id="1.20.58.60:FF:000007">
    <property type="entry name" value="Spectrin alpha chain non-erythrocytic 1"/>
    <property type="match status" value="1"/>
</dbReference>
<dbReference type="Gene3D" id="1.20.5.170">
    <property type="match status" value="1"/>
</dbReference>
<dbReference type="GO" id="GO:0005737">
    <property type="term" value="C:cytoplasm"/>
    <property type="evidence" value="ECO:0007669"/>
    <property type="project" value="UniProtKB-ARBA"/>
</dbReference>
<dbReference type="Gene3D" id="1.20.58.60">
    <property type="match status" value="7"/>
</dbReference>
<dbReference type="Pfam" id="PF00435">
    <property type="entry name" value="Spectrin"/>
    <property type="match status" value="8"/>
</dbReference>
<keyword evidence="4" id="KW-0963">Cytoplasm</keyword>
<comment type="similarity">
    <text evidence="2">Belongs to the spectrin family.</text>
</comment>
<dbReference type="FunFam" id="1.20.58.60:FF:000020">
    <property type="entry name" value="Spectrin alpha chain, non-erythrocytic 1"/>
    <property type="match status" value="2"/>
</dbReference>
<proteinExistence type="inferred from homology"/>
<evidence type="ECO:0000256" key="3">
    <source>
        <dbReference type="ARBA" id="ARBA00022467"/>
    </source>
</evidence>
<keyword evidence="9" id="KW-0175">Coiled coil</keyword>
<dbReference type="SMART" id="SM00150">
    <property type="entry name" value="SPEC"/>
    <property type="match status" value="8"/>
</dbReference>
<dbReference type="GO" id="GO:0051693">
    <property type="term" value="P:actin filament capping"/>
    <property type="evidence" value="ECO:0007669"/>
    <property type="project" value="UniProtKB-KW"/>
</dbReference>
<dbReference type="AlphaFoldDB" id="A0AA85BB93"/>
<keyword evidence="3" id="KW-0117">Actin capping</keyword>
<evidence type="ECO:0000313" key="11">
    <source>
        <dbReference type="WBParaSite" id="SMTH1_43380.1"/>
    </source>
</evidence>
<dbReference type="SUPFAM" id="SSF46966">
    <property type="entry name" value="Spectrin repeat"/>
    <property type="match status" value="7"/>
</dbReference>
<organism evidence="10 11">
    <name type="scientific">Schistosoma mattheei</name>
    <dbReference type="NCBI Taxonomy" id="31246"/>
    <lineage>
        <taxon>Eukaryota</taxon>
        <taxon>Metazoa</taxon>
        <taxon>Spiralia</taxon>
        <taxon>Lophotrochozoa</taxon>
        <taxon>Platyhelminthes</taxon>
        <taxon>Trematoda</taxon>
        <taxon>Digenea</taxon>
        <taxon>Strigeidida</taxon>
        <taxon>Schistosomatoidea</taxon>
        <taxon>Schistosomatidae</taxon>
        <taxon>Schistosoma</taxon>
    </lineage>
</organism>
<evidence type="ECO:0000256" key="4">
    <source>
        <dbReference type="ARBA" id="ARBA00022490"/>
    </source>
</evidence>
<evidence type="ECO:0000256" key="8">
    <source>
        <dbReference type="ARBA" id="ARBA00023212"/>
    </source>
</evidence>
<feature type="coiled-coil region" evidence="9">
    <location>
        <begin position="715"/>
        <end position="742"/>
    </location>
</feature>
<dbReference type="FunFam" id="1.20.58.60:FF:000017">
    <property type="entry name" value="Spectrin alpha chain, non-erythrocytic 1"/>
    <property type="match status" value="1"/>
</dbReference>
<dbReference type="WBParaSite" id="SMTH1_43380.1">
    <property type="protein sequence ID" value="SMTH1_43380.1"/>
    <property type="gene ID" value="SMTH1_43380"/>
</dbReference>
<dbReference type="InterPro" id="IPR018159">
    <property type="entry name" value="Spectrin/alpha-actinin"/>
</dbReference>
<sequence length="866" mass="101200">MSEPPAKVKILETPEDIRERREQVLSRYSAFKEATQYRRHKLEEAKRYQYFKRDADELESWINEKLQTYANEDFKELSNLQAKKQKHQAFELEVTAHSETLSALDSSGEEMIGQGHYASEIIKNRLDELHALWERLITMFREKSRLINLTLKFVQFLRQVDEILFWTREKETYVTSEDFGQDLEHVEALQKKFDEFMKDLEYQESRAEDIYHKADELLKEEFPEDTLVIEKSREVREALERLKNLAKMRQDKLLEAYEIQRFFRDTDKAISWVNEKSIPLSIEDCGRDLASVQALQRKHDALERDLAALDEKIGQLGDDALALAQKHPDSKDTIQGKYEALIAAWEKLKNQFVDRKSKLEESFKMQRFLADWKDLSIWMTDMKGLISADDLAKDVAGAEAQVERHKEYTAEINSRNDSFDTCMLEGQALISVGHPSSGEIAAKLSNLEREKAALLELCEERRGQLEQCMGLQYFYRDAEQSESWIGKQEALLEIKDVGDSLDSVEALIRKHEDFEKSLLAQEEKMHHFDELAKKLIETNHYAATQVTELQHSLEDRRRALKDKAKRRRQRLEDSHRYQMFDRDADEMQSWISEKLKNALDESYKDSTNLQTKVQKHQNFEAEIQANQSRVEDIKKTGQDLLNANHCNSAEIKLKIDQLDETWTYLINAMANKKKNLDQASRQQQFVRNVEDVELWLDDVEAQIASEDVGRDLNGVMNAQKRLNLLESDVAAHRERIEAFKVQADTFASEGHFDAPIIQEKQRQLSQRYYDLQKPLNQRREKLSDAYKLHQFFRDVEDEEDWIREKDPVAGSTNVGRDLIGVQNLIKKHQAIYAEINGHSPRIEEVVEEGQAMIRANHYGVMTLKDV</sequence>
<dbReference type="GO" id="GO:0005856">
    <property type="term" value="C:cytoskeleton"/>
    <property type="evidence" value="ECO:0007669"/>
    <property type="project" value="UniProtKB-SubCell"/>
</dbReference>
<dbReference type="PANTHER" id="PTHR11915">
    <property type="entry name" value="SPECTRIN/FILAMIN RELATED CYTOSKELETAL PROTEIN"/>
    <property type="match status" value="1"/>
</dbReference>
<dbReference type="GO" id="GO:0003779">
    <property type="term" value="F:actin binding"/>
    <property type="evidence" value="ECO:0007669"/>
    <property type="project" value="UniProtKB-KW"/>
</dbReference>
<evidence type="ECO:0000256" key="1">
    <source>
        <dbReference type="ARBA" id="ARBA00004245"/>
    </source>
</evidence>
<accession>A0AA85BB93</accession>
<keyword evidence="7" id="KW-0009">Actin-binding</keyword>
<evidence type="ECO:0000256" key="9">
    <source>
        <dbReference type="SAM" id="Coils"/>
    </source>
</evidence>
<evidence type="ECO:0000256" key="2">
    <source>
        <dbReference type="ARBA" id="ARBA00006826"/>
    </source>
</evidence>
<keyword evidence="5" id="KW-0597">Phosphoprotein</keyword>
<feature type="coiled-coil region" evidence="9">
    <location>
        <begin position="292"/>
        <end position="319"/>
    </location>
</feature>